<evidence type="ECO:0000259" key="2">
    <source>
        <dbReference type="PROSITE" id="PS50110"/>
    </source>
</evidence>
<keyword evidence="1" id="KW-0597">Phosphoprotein</keyword>
<dbReference type="InterPro" id="IPR001789">
    <property type="entry name" value="Sig_transdc_resp-reg_receiver"/>
</dbReference>
<dbReference type="RefSeq" id="WP_330481652.1">
    <property type="nucleotide sequence ID" value="NZ_JAZBJZ010000001.1"/>
</dbReference>
<accession>A0AAW9PUV2</accession>
<dbReference type="PANTHER" id="PTHR44520:SF2">
    <property type="entry name" value="RESPONSE REGULATOR RCP1"/>
    <property type="match status" value="1"/>
</dbReference>
<feature type="modified residue" description="4-aspartylphosphate" evidence="1">
    <location>
        <position position="60"/>
    </location>
</feature>
<dbReference type="Gene3D" id="3.40.50.2300">
    <property type="match status" value="1"/>
</dbReference>
<evidence type="ECO:0000313" key="4">
    <source>
        <dbReference type="Proteomes" id="UP001333818"/>
    </source>
</evidence>
<protein>
    <submittedName>
        <fullName evidence="3">Response regulator</fullName>
    </submittedName>
</protein>
<dbReference type="Proteomes" id="UP001333818">
    <property type="component" value="Unassembled WGS sequence"/>
</dbReference>
<reference evidence="3" key="1">
    <citation type="submission" date="2024-01" db="EMBL/GenBank/DDBJ databases">
        <title>Bank of Algae and Cyanobacteria of the Azores (BACA) strain genomes.</title>
        <authorList>
            <person name="Luz R."/>
            <person name="Cordeiro R."/>
            <person name="Fonseca A."/>
            <person name="Goncalves V."/>
        </authorList>
    </citation>
    <scope>NUCLEOTIDE SEQUENCE</scope>
    <source>
        <strain evidence="3">BACA0141</strain>
    </source>
</reference>
<dbReference type="GO" id="GO:0000160">
    <property type="term" value="P:phosphorelay signal transduction system"/>
    <property type="evidence" value="ECO:0007669"/>
    <property type="project" value="InterPro"/>
</dbReference>
<dbReference type="InterPro" id="IPR011006">
    <property type="entry name" value="CheY-like_superfamily"/>
</dbReference>
<sequence length="140" mass="16286">MRSFDPILLVEDDKLDIMTLKRGLRDIHADNPLHVRNDGEDALEFLRDPNNPTPGLILLDLNMPRMNGLEFLKILKADPNWRKIPVVILTTSREEQDRLVSFELSAAGYIVKPLEYPDFVEKLLVIYNYWRLCEIPNLIT</sequence>
<evidence type="ECO:0000313" key="3">
    <source>
        <dbReference type="EMBL" id="MEE3715229.1"/>
    </source>
</evidence>
<dbReference type="SMART" id="SM00448">
    <property type="entry name" value="REC"/>
    <property type="match status" value="1"/>
</dbReference>
<name>A0AAW9PUV2_9CYAN</name>
<dbReference type="PANTHER" id="PTHR44520">
    <property type="entry name" value="RESPONSE REGULATOR RCP1-RELATED"/>
    <property type="match status" value="1"/>
</dbReference>
<keyword evidence="4" id="KW-1185">Reference proteome</keyword>
<organism evidence="3 4">
    <name type="scientific">Tumidithrix elongata BACA0141</name>
    <dbReference type="NCBI Taxonomy" id="2716417"/>
    <lineage>
        <taxon>Bacteria</taxon>
        <taxon>Bacillati</taxon>
        <taxon>Cyanobacteriota</taxon>
        <taxon>Cyanophyceae</taxon>
        <taxon>Pseudanabaenales</taxon>
        <taxon>Pseudanabaenaceae</taxon>
        <taxon>Tumidithrix</taxon>
        <taxon>Tumidithrix elongata</taxon>
    </lineage>
</organism>
<dbReference type="SUPFAM" id="SSF52172">
    <property type="entry name" value="CheY-like"/>
    <property type="match status" value="1"/>
</dbReference>
<comment type="caution">
    <text evidence="3">The sequence shown here is derived from an EMBL/GenBank/DDBJ whole genome shotgun (WGS) entry which is preliminary data.</text>
</comment>
<gene>
    <name evidence="3" type="ORF">V2H45_00560</name>
</gene>
<proteinExistence type="predicted"/>
<evidence type="ECO:0000256" key="1">
    <source>
        <dbReference type="PROSITE-ProRule" id="PRU00169"/>
    </source>
</evidence>
<dbReference type="AlphaFoldDB" id="A0AAW9PUV2"/>
<dbReference type="Pfam" id="PF00072">
    <property type="entry name" value="Response_reg"/>
    <property type="match status" value="1"/>
</dbReference>
<dbReference type="InterPro" id="IPR052893">
    <property type="entry name" value="TCS_response_regulator"/>
</dbReference>
<dbReference type="CDD" id="cd17557">
    <property type="entry name" value="REC_Rcp-like"/>
    <property type="match status" value="1"/>
</dbReference>
<dbReference type="PROSITE" id="PS50110">
    <property type="entry name" value="RESPONSE_REGULATORY"/>
    <property type="match status" value="1"/>
</dbReference>
<feature type="domain" description="Response regulatory" evidence="2">
    <location>
        <begin position="6"/>
        <end position="127"/>
    </location>
</feature>
<dbReference type="EMBL" id="JAZBJZ010000001">
    <property type="protein sequence ID" value="MEE3715229.1"/>
    <property type="molecule type" value="Genomic_DNA"/>
</dbReference>